<dbReference type="PANTHER" id="PTHR39181">
    <property type="entry name" value="TYROSINE-PROTEIN PHOSPHATASE YWQE"/>
    <property type="match status" value="1"/>
</dbReference>
<dbReference type="GO" id="GO:0004725">
    <property type="term" value="F:protein tyrosine phosphatase activity"/>
    <property type="evidence" value="ECO:0007669"/>
    <property type="project" value="InterPro"/>
</dbReference>
<name>A0A0F9Q6E0_9ZZZZ</name>
<evidence type="ECO:0000313" key="2">
    <source>
        <dbReference type="EMBL" id="KKN39565.1"/>
    </source>
</evidence>
<comment type="caution">
    <text evidence="2">The sequence shown here is derived from an EMBL/GenBank/DDBJ whole genome shotgun (WGS) entry which is preliminary data.</text>
</comment>
<protein>
    <recommendedName>
        <fullName evidence="3">Protein-tyrosine-phosphatase</fullName>
    </recommendedName>
</protein>
<dbReference type="InterPro" id="IPR016667">
    <property type="entry name" value="Caps_polysacc_synth_CpsB/CapC"/>
</dbReference>
<dbReference type="PIRSF" id="PIRSF016557">
    <property type="entry name" value="Caps_synth_CpsB"/>
    <property type="match status" value="1"/>
</dbReference>
<dbReference type="GO" id="GO:0030145">
    <property type="term" value="F:manganese ion binding"/>
    <property type="evidence" value="ECO:0007669"/>
    <property type="project" value="InterPro"/>
</dbReference>
<dbReference type="Pfam" id="PF19567">
    <property type="entry name" value="CpsB_CapC"/>
    <property type="match status" value="1"/>
</dbReference>
<evidence type="ECO:0000256" key="1">
    <source>
        <dbReference type="ARBA" id="ARBA00022801"/>
    </source>
</evidence>
<reference evidence="2" key="1">
    <citation type="journal article" date="2015" name="Nature">
        <title>Complex archaea that bridge the gap between prokaryotes and eukaryotes.</title>
        <authorList>
            <person name="Spang A."/>
            <person name="Saw J.H."/>
            <person name="Jorgensen S.L."/>
            <person name="Zaremba-Niedzwiedzka K."/>
            <person name="Martijn J."/>
            <person name="Lind A.E."/>
            <person name="van Eijk R."/>
            <person name="Schleper C."/>
            <person name="Guy L."/>
            <person name="Ettema T.J."/>
        </authorList>
    </citation>
    <scope>NUCLEOTIDE SEQUENCE</scope>
</reference>
<dbReference type="InterPro" id="IPR016195">
    <property type="entry name" value="Pol/histidinol_Pase-like"/>
</dbReference>
<keyword evidence="1" id="KW-0378">Hydrolase</keyword>
<dbReference type="EMBL" id="LAZR01001756">
    <property type="protein sequence ID" value="KKN39565.1"/>
    <property type="molecule type" value="Genomic_DNA"/>
</dbReference>
<dbReference type="PANTHER" id="PTHR39181:SF1">
    <property type="entry name" value="TYROSINE-PROTEIN PHOSPHATASE YWQE"/>
    <property type="match status" value="1"/>
</dbReference>
<evidence type="ECO:0008006" key="3">
    <source>
        <dbReference type="Google" id="ProtNLM"/>
    </source>
</evidence>
<dbReference type="SUPFAM" id="SSF89550">
    <property type="entry name" value="PHP domain-like"/>
    <property type="match status" value="1"/>
</dbReference>
<gene>
    <name evidence="2" type="ORF">LCGC14_0742130</name>
</gene>
<dbReference type="Gene3D" id="3.20.20.140">
    <property type="entry name" value="Metal-dependent hydrolases"/>
    <property type="match status" value="1"/>
</dbReference>
<dbReference type="AlphaFoldDB" id="A0A0F9Q6E0"/>
<organism evidence="2">
    <name type="scientific">marine sediment metagenome</name>
    <dbReference type="NCBI Taxonomy" id="412755"/>
    <lineage>
        <taxon>unclassified sequences</taxon>
        <taxon>metagenomes</taxon>
        <taxon>ecological metagenomes</taxon>
    </lineage>
</organism>
<accession>A0A0F9Q6E0</accession>
<sequence>MIDLHCHILPGLDDGAQSLDEAVEMARIAEKDGIEKIVATPHLFRNNYVHEDLSIIEEKRKELNKTLKVNNIRVEILNGAEVHISHNLIDEIRKNRDYIVLNKGAYMFVEFPSEHVFSGVQKLFFELMREDIIPIIAHPERNSVFVRHPSLLYELVQMGATVQTNRGSFLGIYGKKTEEAVLHFLELNLIHFIASDGHNTRSLVPRISEAVIRVEAEVGAERARALVMDNPKAVLEDRELPFFTEAVNPDEKKKKLSLKIPFLK</sequence>
<proteinExistence type="predicted"/>